<evidence type="ECO:0000256" key="2">
    <source>
        <dbReference type="ARBA" id="ARBA00022729"/>
    </source>
</evidence>
<dbReference type="GO" id="GO:0006865">
    <property type="term" value="P:amino acid transport"/>
    <property type="evidence" value="ECO:0007669"/>
    <property type="project" value="UniProtKB-KW"/>
</dbReference>
<gene>
    <name evidence="6" type="ORF">HJG44_23300</name>
</gene>
<sequence length="410" mass="45121">MRGLEKMTRRAVVAGAAGLAVAGSAGGAFAQDTGPVRIGLIYSKQGPGASIGEYLQRGSQLAVEQAGGKVLGRPIELTWLDEPNPQVSQQNMQRLIDENKVVAVVGGNYSSSALAMMSVAAREKIPLILPGAAASEITGKNCNRYTFRTQATVPVQMRGLMPYVAELGKKVYFLTPSYAFGQDILRSSRALLKENGLTEVGVDEVPVNTADYSSYILKIRQARPDVLIGGLVGGDFSNFLKQWNEMGMKDRIPYAAVAVTDTDFWDVGPQASTGIFIKPWYYNNPKNTEAEKKMIADFQKKYNQPPSDKTWSGWIAMRALLESIEAAKSTESKAIVTALENWKNTDGEQSFFFRDWDHQLVRPAVIVRVKKQITDKFDYMDFIKDTSATEEETKKAFGTKEEIGCSMPPL</sequence>
<keyword evidence="2 4" id="KW-0732">Signal</keyword>
<dbReference type="InterPro" id="IPR006311">
    <property type="entry name" value="TAT_signal"/>
</dbReference>
<dbReference type="SUPFAM" id="SSF53822">
    <property type="entry name" value="Periplasmic binding protein-like I"/>
    <property type="match status" value="1"/>
</dbReference>
<evidence type="ECO:0000256" key="1">
    <source>
        <dbReference type="ARBA" id="ARBA00010062"/>
    </source>
</evidence>
<dbReference type="InterPro" id="IPR028081">
    <property type="entry name" value="Leu-bd"/>
</dbReference>
<evidence type="ECO:0000313" key="6">
    <source>
        <dbReference type="EMBL" id="NNM75290.1"/>
    </source>
</evidence>
<feature type="domain" description="Leucine-binding protein" evidence="5">
    <location>
        <begin position="35"/>
        <end position="371"/>
    </location>
</feature>
<dbReference type="RefSeq" id="WP_171220801.1">
    <property type="nucleotide sequence ID" value="NZ_JABEPP010000009.1"/>
</dbReference>
<keyword evidence="7" id="KW-1185">Reference proteome</keyword>
<dbReference type="PANTHER" id="PTHR30483">
    <property type="entry name" value="LEUCINE-SPECIFIC-BINDING PROTEIN"/>
    <property type="match status" value="1"/>
</dbReference>
<keyword evidence="3" id="KW-0029">Amino-acid transport</keyword>
<dbReference type="EMBL" id="JABEPP010000009">
    <property type="protein sequence ID" value="NNM75290.1"/>
    <property type="molecule type" value="Genomic_DNA"/>
</dbReference>
<evidence type="ECO:0000259" key="5">
    <source>
        <dbReference type="Pfam" id="PF13458"/>
    </source>
</evidence>
<evidence type="ECO:0000256" key="3">
    <source>
        <dbReference type="ARBA" id="ARBA00022970"/>
    </source>
</evidence>
<protein>
    <submittedName>
        <fullName evidence="6">ABC transporter substrate-binding protein</fullName>
    </submittedName>
</protein>
<comment type="similarity">
    <text evidence="1">Belongs to the leucine-binding protein family.</text>
</comment>
<dbReference type="AlphaFoldDB" id="A0A849IGI5"/>
<dbReference type="InterPro" id="IPR051010">
    <property type="entry name" value="BCAA_transport"/>
</dbReference>
<dbReference type="PROSITE" id="PS51318">
    <property type="entry name" value="TAT"/>
    <property type="match status" value="1"/>
</dbReference>
<evidence type="ECO:0000313" key="7">
    <source>
        <dbReference type="Proteomes" id="UP000564885"/>
    </source>
</evidence>
<keyword evidence="3" id="KW-0813">Transport</keyword>
<dbReference type="Pfam" id="PF13458">
    <property type="entry name" value="Peripla_BP_6"/>
    <property type="match status" value="1"/>
</dbReference>
<dbReference type="PANTHER" id="PTHR30483:SF6">
    <property type="entry name" value="PERIPLASMIC BINDING PROTEIN OF ABC TRANSPORTER FOR NATURAL AMINO ACIDS"/>
    <property type="match status" value="1"/>
</dbReference>
<dbReference type="Proteomes" id="UP000564885">
    <property type="component" value="Unassembled WGS sequence"/>
</dbReference>
<accession>A0A849IGI5</accession>
<proteinExistence type="inferred from homology"/>
<name>A0A849IGI5_9HYPH</name>
<reference evidence="6 7" key="1">
    <citation type="submission" date="2020-04" db="EMBL/GenBank/DDBJ databases">
        <title>Enterovirga sp. isolate from soil.</title>
        <authorList>
            <person name="Chea S."/>
            <person name="Kim D.-U."/>
        </authorList>
    </citation>
    <scope>NUCLEOTIDE SEQUENCE [LARGE SCALE GENOMIC DNA]</scope>
    <source>
        <strain evidence="6 7">DB1703</strain>
    </source>
</reference>
<feature type="signal peptide" evidence="4">
    <location>
        <begin position="1"/>
        <end position="30"/>
    </location>
</feature>
<feature type="chain" id="PRO_5032880330" evidence="4">
    <location>
        <begin position="31"/>
        <end position="410"/>
    </location>
</feature>
<dbReference type="Gene3D" id="3.40.50.2300">
    <property type="match status" value="2"/>
</dbReference>
<comment type="caution">
    <text evidence="6">The sequence shown here is derived from an EMBL/GenBank/DDBJ whole genome shotgun (WGS) entry which is preliminary data.</text>
</comment>
<evidence type="ECO:0000256" key="4">
    <source>
        <dbReference type="SAM" id="SignalP"/>
    </source>
</evidence>
<dbReference type="InterPro" id="IPR028082">
    <property type="entry name" value="Peripla_BP_I"/>
</dbReference>
<organism evidence="6 7">
    <name type="scientific">Enterovirga aerilata</name>
    <dbReference type="NCBI Taxonomy" id="2730920"/>
    <lineage>
        <taxon>Bacteria</taxon>
        <taxon>Pseudomonadati</taxon>
        <taxon>Pseudomonadota</taxon>
        <taxon>Alphaproteobacteria</taxon>
        <taxon>Hyphomicrobiales</taxon>
        <taxon>Methylobacteriaceae</taxon>
        <taxon>Enterovirga</taxon>
    </lineage>
</organism>